<evidence type="ECO:0000256" key="1">
    <source>
        <dbReference type="SAM" id="MobiDB-lite"/>
    </source>
</evidence>
<evidence type="ECO:0000313" key="3">
    <source>
        <dbReference type="Proteomes" id="UP000269041"/>
    </source>
</evidence>
<dbReference type="Proteomes" id="UP000269041">
    <property type="component" value="Unassembled WGS sequence"/>
</dbReference>
<accession>A0A427U234</accession>
<reference evidence="2 3" key="1">
    <citation type="submission" date="2018-12" db="EMBL/GenBank/DDBJ databases">
        <title>Genomic taxonomy of the Vibrionaceae family.</title>
        <authorList>
            <person name="Gomez-Gil B."/>
            <person name="Enciso-Ibarra K."/>
        </authorList>
    </citation>
    <scope>NUCLEOTIDE SEQUENCE [LARGE SCALE GENOMIC DNA]</scope>
    <source>
        <strain evidence="2 3">CAIM 594</strain>
    </source>
</reference>
<comment type="caution">
    <text evidence="2">The sequence shown here is derived from an EMBL/GenBank/DDBJ whole genome shotgun (WGS) entry which is preliminary data.</text>
</comment>
<gene>
    <name evidence="2" type="ORF">EJA03_12520</name>
</gene>
<dbReference type="AlphaFoldDB" id="A0A427U234"/>
<dbReference type="InterPro" id="IPR006522">
    <property type="entry name" value="Phage_virion_morphogenesis"/>
</dbReference>
<keyword evidence="3" id="KW-1185">Reference proteome</keyword>
<feature type="region of interest" description="Disordered" evidence="1">
    <location>
        <begin position="119"/>
        <end position="158"/>
    </location>
</feature>
<evidence type="ECO:0000313" key="2">
    <source>
        <dbReference type="EMBL" id="RSD30722.1"/>
    </source>
</evidence>
<sequence>MFEVKADKRSYLRVKEQLELIMLDKKSRKRVLAQIGRYTKKNTQQNMRNQQDPEGHRWKKRKRGRAKMFKKLARKIKYFQRDNNRTVYIGWPGFSGYVAAKHHSGENEESSLKARFVQAKQKKEPKKTDSATRGQAKELRDLGYRLPPQGRQKRGRKPTLKFITQNMTIAEAAKLISDLENKTPARKWEIESPERRLIGVSPKRVAMIIKRELKRKS</sequence>
<protein>
    <submittedName>
        <fullName evidence="2">Phage virion morphogenesis protein</fullName>
    </submittedName>
</protein>
<dbReference type="NCBIfam" id="TIGR01635">
    <property type="entry name" value="tail_comp_S"/>
    <property type="match status" value="1"/>
</dbReference>
<dbReference type="EMBL" id="RSFA01000055">
    <property type="protein sequence ID" value="RSD30722.1"/>
    <property type="molecule type" value="Genomic_DNA"/>
</dbReference>
<dbReference type="RefSeq" id="WP_125322035.1">
    <property type="nucleotide sequence ID" value="NZ_AP024889.1"/>
</dbReference>
<proteinExistence type="predicted"/>
<organism evidence="2 3">
    <name type="scientific">Vibrio pectenicida</name>
    <dbReference type="NCBI Taxonomy" id="62763"/>
    <lineage>
        <taxon>Bacteria</taxon>
        <taxon>Pseudomonadati</taxon>
        <taxon>Pseudomonadota</taxon>
        <taxon>Gammaproteobacteria</taxon>
        <taxon>Vibrionales</taxon>
        <taxon>Vibrionaceae</taxon>
        <taxon>Vibrio</taxon>
    </lineage>
</organism>
<dbReference type="OrthoDB" id="5864577at2"/>
<name>A0A427U234_9VIBR</name>
<feature type="compositionally biased region" description="Basic and acidic residues" evidence="1">
    <location>
        <begin position="126"/>
        <end position="143"/>
    </location>
</feature>
<dbReference type="Pfam" id="PF05069">
    <property type="entry name" value="Phage_tail_S"/>
    <property type="match status" value="1"/>
</dbReference>